<dbReference type="Proteomes" id="UP000596742">
    <property type="component" value="Unassembled WGS sequence"/>
</dbReference>
<feature type="region of interest" description="Disordered" evidence="1">
    <location>
        <begin position="36"/>
        <end position="61"/>
    </location>
</feature>
<keyword evidence="3" id="KW-1185">Reference proteome</keyword>
<dbReference type="AlphaFoldDB" id="A0A8B6FYB3"/>
<gene>
    <name evidence="2" type="ORF">MGAL_10B026615</name>
</gene>
<dbReference type="OrthoDB" id="6144565at2759"/>
<protein>
    <submittedName>
        <fullName evidence="2">Uncharacterized protein</fullName>
    </submittedName>
</protein>
<proteinExistence type="predicted"/>
<reference evidence="2" key="1">
    <citation type="submission" date="2018-11" db="EMBL/GenBank/DDBJ databases">
        <authorList>
            <person name="Alioto T."/>
            <person name="Alioto T."/>
        </authorList>
    </citation>
    <scope>NUCLEOTIDE SEQUENCE</scope>
</reference>
<evidence type="ECO:0000256" key="1">
    <source>
        <dbReference type="SAM" id="MobiDB-lite"/>
    </source>
</evidence>
<feature type="compositionally biased region" description="Basic and acidic residues" evidence="1">
    <location>
        <begin position="40"/>
        <end position="51"/>
    </location>
</feature>
<accession>A0A8B6FYB3</accession>
<evidence type="ECO:0000313" key="3">
    <source>
        <dbReference type="Proteomes" id="UP000596742"/>
    </source>
</evidence>
<sequence>MTLTPEVNRHYYPQEYKKKTDENLQIFEELYQSGMTSKGKSSESFHKEAEAKTGLQLQVIK</sequence>
<organism evidence="2 3">
    <name type="scientific">Mytilus galloprovincialis</name>
    <name type="common">Mediterranean mussel</name>
    <dbReference type="NCBI Taxonomy" id="29158"/>
    <lineage>
        <taxon>Eukaryota</taxon>
        <taxon>Metazoa</taxon>
        <taxon>Spiralia</taxon>
        <taxon>Lophotrochozoa</taxon>
        <taxon>Mollusca</taxon>
        <taxon>Bivalvia</taxon>
        <taxon>Autobranchia</taxon>
        <taxon>Pteriomorphia</taxon>
        <taxon>Mytilida</taxon>
        <taxon>Mytiloidea</taxon>
        <taxon>Mytilidae</taxon>
        <taxon>Mytilinae</taxon>
        <taxon>Mytilus</taxon>
    </lineage>
</organism>
<feature type="non-terminal residue" evidence="2">
    <location>
        <position position="61"/>
    </location>
</feature>
<evidence type="ECO:0000313" key="2">
    <source>
        <dbReference type="EMBL" id="VDI56329.1"/>
    </source>
</evidence>
<comment type="caution">
    <text evidence="2">The sequence shown here is derived from an EMBL/GenBank/DDBJ whole genome shotgun (WGS) entry which is preliminary data.</text>
</comment>
<name>A0A8B6FYB3_MYTGA</name>
<dbReference type="EMBL" id="UYJE01007597">
    <property type="protein sequence ID" value="VDI56329.1"/>
    <property type="molecule type" value="Genomic_DNA"/>
</dbReference>